<evidence type="ECO:0000313" key="2">
    <source>
        <dbReference type="Proteomes" id="UP000010411"/>
    </source>
</evidence>
<dbReference type="PATRIC" id="fig|698759.3.peg.5102"/>
<organism evidence="1 2">
    <name type="scientific">Streptomyces ipomoeae 91-03</name>
    <dbReference type="NCBI Taxonomy" id="698759"/>
    <lineage>
        <taxon>Bacteria</taxon>
        <taxon>Bacillati</taxon>
        <taxon>Actinomycetota</taxon>
        <taxon>Actinomycetes</taxon>
        <taxon>Kitasatosporales</taxon>
        <taxon>Streptomycetaceae</taxon>
        <taxon>Streptomyces</taxon>
    </lineage>
</organism>
<protein>
    <submittedName>
        <fullName evidence="1">Uncharacterized protein</fullName>
    </submittedName>
</protein>
<comment type="caution">
    <text evidence="1">The sequence shown here is derived from an EMBL/GenBank/DDBJ whole genome shotgun (WGS) entry which is preliminary data.</text>
</comment>
<reference evidence="1 2" key="1">
    <citation type="submission" date="2012-11" db="EMBL/GenBank/DDBJ databases">
        <authorList>
            <person name="Huguet-Tapia J.C."/>
            <person name="Durkin A.S."/>
            <person name="Pettis G.S."/>
            <person name="Badger J.H."/>
        </authorList>
    </citation>
    <scope>NUCLEOTIDE SEQUENCE [LARGE SCALE GENOMIC DNA]</scope>
    <source>
        <strain evidence="1 2">91-03</strain>
    </source>
</reference>
<sequence length="42" mass="3828">MPGHDGAALRGGAGAGARAALPAARAHGFGGAGYAAAGWLPA</sequence>
<accession>L1KUW8</accession>
<dbReference type="EMBL" id="AEJC01000387">
    <property type="protein sequence ID" value="EKX64260.1"/>
    <property type="molecule type" value="Genomic_DNA"/>
</dbReference>
<name>L1KUW8_9ACTN</name>
<gene>
    <name evidence="1" type="ORF">STRIP9103_02286</name>
</gene>
<keyword evidence="2" id="KW-1185">Reference proteome</keyword>
<dbReference type="AlphaFoldDB" id="L1KUW8"/>
<proteinExistence type="predicted"/>
<dbReference type="Proteomes" id="UP000010411">
    <property type="component" value="Unassembled WGS sequence"/>
</dbReference>
<evidence type="ECO:0000313" key="1">
    <source>
        <dbReference type="EMBL" id="EKX64260.1"/>
    </source>
</evidence>